<reference evidence="2" key="1">
    <citation type="submission" date="2021-06" db="EMBL/GenBank/DDBJ databases">
        <title>Comparative genomics, transcriptomics and evolutionary studies reveal genomic signatures of adaptation to plant cell wall in hemibiotrophic fungi.</title>
        <authorList>
            <consortium name="DOE Joint Genome Institute"/>
            <person name="Baroncelli R."/>
            <person name="Diaz J.F."/>
            <person name="Benocci T."/>
            <person name="Peng M."/>
            <person name="Battaglia E."/>
            <person name="Haridas S."/>
            <person name="Andreopoulos W."/>
            <person name="Labutti K."/>
            <person name="Pangilinan J."/>
            <person name="Floch G.L."/>
            <person name="Makela M.R."/>
            <person name="Henrissat B."/>
            <person name="Grigoriev I.V."/>
            <person name="Crouch J.A."/>
            <person name="De Vries R.P."/>
            <person name="Sukno S.A."/>
            <person name="Thon M.R."/>
        </authorList>
    </citation>
    <scope>NUCLEOTIDE SEQUENCE</scope>
    <source>
        <strain evidence="2">CBS 102054</strain>
    </source>
</reference>
<dbReference type="Proteomes" id="UP001243989">
    <property type="component" value="Unassembled WGS sequence"/>
</dbReference>
<evidence type="ECO:0000256" key="1">
    <source>
        <dbReference type="SAM" id="Phobius"/>
    </source>
</evidence>
<keyword evidence="1" id="KW-0472">Membrane</keyword>
<dbReference type="GeneID" id="85467721"/>
<proteinExistence type="predicted"/>
<keyword evidence="3" id="KW-1185">Reference proteome</keyword>
<evidence type="ECO:0000313" key="2">
    <source>
        <dbReference type="EMBL" id="KAK1655324.1"/>
    </source>
</evidence>
<protein>
    <submittedName>
        <fullName evidence="2">Uncharacterized protein</fullName>
    </submittedName>
</protein>
<dbReference type="AlphaFoldDB" id="A0AAJ0EN77"/>
<evidence type="ECO:0000313" key="3">
    <source>
        <dbReference type="Proteomes" id="UP001243989"/>
    </source>
</evidence>
<organism evidence="2 3">
    <name type="scientific">Colletotrichum phormii</name>
    <dbReference type="NCBI Taxonomy" id="359342"/>
    <lineage>
        <taxon>Eukaryota</taxon>
        <taxon>Fungi</taxon>
        <taxon>Dikarya</taxon>
        <taxon>Ascomycota</taxon>
        <taxon>Pezizomycotina</taxon>
        <taxon>Sordariomycetes</taxon>
        <taxon>Hypocreomycetidae</taxon>
        <taxon>Glomerellales</taxon>
        <taxon>Glomerellaceae</taxon>
        <taxon>Colletotrichum</taxon>
        <taxon>Colletotrichum acutatum species complex</taxon>
    </lineage>
</organism>
<dbReference type="RefSeq" id="XP_060451368.1">
    <property type="nucleotide sequence ID" value="XM_060582859.1"/>
</dbReference>
<accession>A0AAJ0EN77</accession>
<keyword evidence="1" id="KW-1133">Transmembrane helix</keyword>
<gene>
    <name evidence="2" type="ORF">BDP81DRAFT_2418</name>
</gene>
<dbReference type="EMBL" id="JAHMHQ010000001">
    <property type="protein sequence ID" value="KAK1655324.1"/>
    <property type="molecule type" value="Genomic_DNA"/>
</dbReference>
<feature type="transmembrane region" description="Helical" evidence="1">
    <location>
        <begin position="12"/>
        <end position="35"/>
    </location>
</feature>
<comment type="caution">
    <text evidence="2">The sequence shown here is derived from an EMBL/GenBank/DDBJ whole genome shotgun (WGS) entry which is preliminary data.</text>
</comment>
<keyword evidence="1" id="KW-0812">Transmembrane</keyword>
<sequence>MQLDPKHCQNTLFLLPPFLISLSIASVSSLLHLFFISSQEKSAIAAGNPVCNLVCASRGDPDCFLTLLTPPRRSHATRIYHRRHTSSRPYLSVSTLPISTSRDRPSHIWKDTGPERTIHTFAKTTYLHILSSPANHIPVRNSTRHISLPHATSDTS</sequence>
<name>A0AAJ0EN77_9PEZI</name>